<keyword evidence="2" id="KW-1003">Cell membrane</keyword>
<evidence type="ECO:0000256" key="7">
    <source>
        <dbReference type="SAM" id="Phobius"/>
    </source>
</evidence>
<sequence length="358" mass="39408">MLLEILLSAIVAAIATFISGKFIIPLLIRAGLVAQDINKEKRPILPSSGGFLLIIGLFAGIMSLIAAYNYIIKADFNPEALLLGLSSIIIISLIGFVDDLSGGKIRTSMADIKRMAKNYSIFNGGIRQWQKPLLTLIGAVPLMVLFFGSTVYFPGIGNVVINPIIYIVILIPIAVVFASNAYNMLEGLNGIAIQMGLVLFAAFSILSFHLHNYDGFALSAIMFSVLLGYLYYGKYPAKIIPGDSLTYFIGGAVAVVAIIGNMQLFAVFILIPWIIEFFLKARKRFHASSWGIIHKNGTLSSPYGNKVYSLTHIFLRKGKYKEWQIALMLTLIEVVIICSRPCHILVSIFSNSVRLTYR</sequence>
<feature type="transmembrane region" description="Helical" evidence="7">
    <location>
        <begin position="49"/>
        <end position="68"/>
    </location>
</feature>
<evidence type="ECO:0000256" key="3">
    <source>
        <dbReference type="ARBA" id="ARBA00022679"/>
    </source>
</evidence>
<evidence type="ECO:0000313" key="9">
    <source>
        <dbReference type="Proteomes" id="UP000009375"/>
    </source>
</evidence>
<dbReference type="GO" id="GO:0005886">
    <property type="term" value="C:plasma membrane"/>
    <property type="evidence" value="ECO:0007669"/>
    <property type="project" value="UniProtKB-SubCell"/>
</dbReference>
<dbReference type="PANTHER" id="PTHR22926:SF3">
    <property type="entry name" value="UNDECAPRENYL-PHOSPHATE ALPHA-N-ACETYLGLUCOSAMINYL 1-PHOSPHATE TRANSFERASE"/>
    <property type="match status" value="1"/>
</dbReference>
<comment type="subcellular location">
    <subcellularLocation>
        <location evidence="1">Cell membrane</location>
        <topology evidence="1">Multi-pass membrane protein</topology>
    </subcellularLocation>
</comment>
<keyword evidence="5 7" id="KW-1133">Transmembrane helix</keyword>
<dbReference type="GO" id="GO:0044038">
    <property type="term" value="P:cell wall macromolecule biosynthetic process"/>
    <property type="evidence" value="ECO:0007669"/>
    <property type="project" value="TreeGrafter"/>
</dbReference>
<evidence type="ECO:0000256" key="6">
    <source>
        <dbReference type="ARBA" id="ARBA00023136"/>
    </source>
</evidence>
<dbReference type="GO" id="GO:0016780">
    <property type="term" value="F:phosphotransferase activity, for other substituted phosphate groups"/>
    <property type="evidence" value="ECO:0007669"/>
    <property type="project" value="InterPro"/>
</dbReference>
<dbReference type="AlphaFoldDB" id="D2EGN6"/>
<proteinExistence type="predicted"/>
<feature type="transmembrane region" description="Helical" evidence="7">
    <location>
        <begin position="191"/>
        <end position="210"/>
    </location>
</feature>
<dbReference type="Proteomes" id="UP000009375">
    <property type="component" value="Unassembled WGS sequence"/>
</dbReference>
<dbReference type="PANTHER" id="PTHR22926">
    <property type="entry name" value="PHOSPHO-N-ACETYLMURAMOYL-PENTAPEPTIDE-TRANSFERASE"/>
    <property type="match status" value="1"/>
</dbReference>
<dbReference type="EMBL" id="GG730077">
    <property type="protein sequence ID" value="EEZ92456.1"/>
    <property type="molecule type" value="Genomic_DNA"/>
</dbReference>
<name>D2EGN6_PARA4</name>
<protein>
    <submittedName>
        <fullName evidence="8">Glycosyl transferase family 4</fullName>
    </submittedName>
</protein>
<reference evidence="8 9" key="1">
    <citation type="journal article" date="2010" name="Proc. Natl. Acad. Sci. U.S.A.">
        <title>Enigmatic, ultrasmall, uncultivated Archaea.</title>
        <authorList>
            <person name="Baker B.J."/>
            <person name="Comolli L.R."/>
            <person name="Dick G.J."/>
            <person name="Hauser L.J."/>
            <person name="Hyatt D."/>
            <person name="Dill B.D."/>
            <person name="Land M.L."/>
            <person name="Verberkmoes N.C."/>
            <person name="Hettich R.L."/>
            <person name="Banfield J.F."/>
        </authorList>
    </citation>
    <scope>NUCLEOTIDE SEQUENCE [LARGE SCALE GENOMIC DNA]</scope>
</reference>
<feature type="transmembrane region" description="Helical" evidence="7">
    <location>
        <begin position="216"/>
        <end position="233"/>
    </location>
</feature>
<keyword evidence="4 7" id="KW-0812">Transmembrane</keyword>
<feature type="transmembrane region" description="Helical" evidence="7">
    <location>
        <begin position="80"/>
        <end position="97"/>
    </location>
</feature>
<feature type="transmembrane region" description="Helical" evidence="7">
    <location>
        <begin position="133"/>
        <end position="153"/>
    </location>
</feature>
<gene>
    <name evidence="8" type="ORF">BJBARM4_0935</name>
</gene>
<feature type="transmembrane region" description="Helical" evidence="7">
    <location>
        <begin position="245"/>
        <end position="275"/>
    </location>
</feature>
<organism evidence="8 9">
    <name type="scientific">Candidatus Parvarchaeum acidiphilum ARMAN-4</name>
    <dbReference type="NCBI Taxonomy" id="662760"/>
    <lineage>
        <taxon>Archaea</taxon>
        <taxon>Candidatus Parvarchaeota</taxon>
        <taxon>Candidatus Parvarchaeum</taxon>
    </lineage>
</organism>
<keyword evidence="3 8" id="KW-0808">Transferase</keyword>
<feature type="transmembrane region" description="Helical" evidence="7">
    <location>
        <begin position="159"/>
        <end position="179"/>
    </location>
</feature>
<evidence type="ECO:0000256" key="4">
    <source>
        <dbReference type="ARBA" id="ARBA00022692"/>
    </source>
</evidence>
<dbReference type="InterPro" id="IPR000715">
    <property type="entry name" value="Glycosyl_transferase_4"/>
</dbReference>
<keyword evidence="6 7" id="KW-0472">Membrane</keyword>
<dbReference type="Pfam" id="PF00953">
    <property type="entry name" value="Glycos_transf_4"/>
    <property type="match status" value="1"/>
</dbReference>
<dbReference type="GO" id="GO:0071555">
    <property type="term" value="P:cell wall organization"/>
    <property type="evidence" value="ECO:0007669"/>
    <property type="project" value="TreeGrafter"/>
</dbReference>
<accession>D2EGN6</accession>
<evidence type="ECO:0000256" key="1">
    <source>
        <dbReference type="ARBA" id="ARBA00004651"/>
    </source>
</evidence>
<evidence type="ECO:0000313" key="8">
    <source>
        <dbReference type="EMBL" id="EEZ92456.1"/>
    </source>
</evidence>
<evidence type="ECO:0000256" key="2">
    <source>
        <dbReference type="ARBA" id="ARBA00022475"/>
    </source>
</evidence>
<feature type="transmembrane region" description="Helical" evidence="7">
    <location>
        <begin position="6"/>
        <end position="28"/>
    </location>
</feature>
<evidence type="ECO:0000256" key="5">
    <source>
        <dbReference type="ARBA" id="ARBA00022989"/>
    </source>
</evidence>